<name>V5GSB3_ANOGL</name>
<accession>V5GSB3</accession>
<dbReference type="InterPro" id="IPR049512">
    <property type="entry name" value="DJR-like_dom"/>
</dbReference>
<dbReference type="AlphaFoldDB" id="V5GSB3"/>
<sequence>MSSHQTFDLFRRPSMDESIQKVEWRTYYPYVKSFRNNDVIEIIINQADVFDATYDGQILISGKITKVGNGGVSFVNNAVAFMFSSATYEINAKELESIREVGLVSTVRGYLCYSDEDSKHLSIAGWNYPDAPTLNADGTFNFLVPLKHIFNLFNDYRMVTCSKQCIKLIRASNDSNCFLVKEKVTTDKTTVTLDIQNIEVKIKRLYPNDEIKLSLLKAIKADTPILIPYRQWDLHMLPALTPGATKEIWAVKTTSAIESPRYVIVGFQTAKQNKFTEDPTHFDNIDITNIRLTLNGESFPNERMRLNFAKNDYAEAHYNYTEFYPSYSNTLQKKSLLDYLTFRNHALFVIDCSRRDESIKSSTVDVRLDIEAAQGFPDNTSAYCIIVHDCIMEHLPLSEIVKNLA</sequence>
<dbReference type="Pfam" id="PF21738">
    <property type="entry name" value="DJR-like_dom"/>
    <property type="match status" value="1"/>
</dbReference>
<evidence type="ECO:0000259" key="1">
    <source>
        <dbReference type="Pfam" id="PF21738"/>
    </source>
</evidence>
<evidence type="ECO:0000313" key="2">
    <source>
        <dbReference type="EMBL" id="JAB63128.1"/>
    </source>
</evidence>
<protein>
    <recommendedName>
        <fullName evidence="1">Double jelly roll-like domain-containing protein</fullName>
    </recommendedName>
</protein>
<proteinExistence type="predicted"/>
<dbReference type="PANTHER" id="PTHR36159:SF1">
    <property type="entry name" value="RETROVIRUS-RELATED POL POLYPROTEIN FROM TRANSPOSON 412-LIKE PROTEIN"/>
    <property type="match status" value="1"/>
</dbReference>
<dbReference type="PANTHER" id="PTHR36159">
    <property type="entry name" value="PROTEIN CBG23766"/>
    <property type="match status" value="1"/>
</dbReference>
<dbReference type="EMBL" id="GALX01005338">
    <property type="protein sequence ID" value="JAB63128.1"/>
    <property type="molecule type" value="Transcribed_RNA"/>
</dbReference>
<feature type="domain" description="Double jelly roll-like" evidence="1">
    <location>
        <begin position="74"/>
        <end position="391"/>
    </location>
</feature>
<reference evidence="2" key="1">
    <citation type="submission" date="2013-07" db="EMBL/GenBank/DDBJ databases">
        <title>Midgut Transcriptome Profiling of Anoplphora glabripennis, a Lignocellulose Degrading, Wood-Boring Cerambycid.</title>
        <authorList>
            <person name="Scully E.D."/>
            <person name="Hoover K."/>
            <person name="Carlson J.E."/>
            <person name="Tien M."/>
            <person name="Geib S.M."/>
        </authorList>
    </citation>
    <scope>NUCLEOTIDE SEQUENCE</scope>
</reference>
<organism evidence="2">
    <name type="scientific">Anoplophora glabripennis</name>
    <name type="common">Asian longhorn beetle</name>
    <name type="synonym">Anoplophora nobilis</name>
    <dbReference type="NCBI Taxonomy" id="217634"/>
    <lineage>
        <taxon>Eukaryota</taxon>
        <taxon>Metazoa</taxon>
        <taxon>Ecdysozoa</taxon>
        <taxon>Arthropoda</taxon>
        <taxon>Hexapoda</taxon>
        <taxon>Insecta</taxon>
        <taxon>Pterygota</taxon>
        <taxon>Neoptera</taxon>
        <taxon>Endopterygota</taxon>
        <taxon>Coleoptera</taxon>
        <taxon>Polyphaga</taxon>
        <taxon>Cucujiformia</taxon>
        <taxon>Chrysomeloidea</taxon>
        <taxon>Cerambycidae</taxon>
        <taxon>Lamiinae</taxon>
        <taxon>Lamiini</taxon>
        <taxon>Anoplophora</taxon>
    </lineage>
</organism>